<dbReference type="PROSITE" id="PS01360">
    <property type="entry name" value="ZF_MYND_1"/>
    <property type="match status" value="1"/>
</dbReference>
<dbReference type="Gene3D" id="6.10.140.2220">
    <property type="match status" value="1"/>
</dbReference>
<organism evidence="6 7">
    <name type="scientific">Ophiobolus disseminans</name>
    <dbReference type="NCBI Taxonomy" id="1469910"/>
    <lineage>
        <taxon>Eukaryota</taxon>
        <taxon>Fungi</taxon>
        <taxon>Dikarya</taxon>
        <taxon>Ascomycota</taxon>
        <taxon>Pezizomycotina</taxon>
        <taxon>Dothideomycetes</taxon>
        <taxon>Pleosporomycetidae</taxon>
        <taxon>Pleosporales</taxon>
        <taxon>Pleosporineae</taxon>
        <taxon>Phaeosphaeriaceae</taxon>
        <taxon>Ophiobolus</taxon>
    </lineage>
</organism>
<dbReference type="InterPro" id="IPR024119">
    <property type="entry name" value="TF_DEAF-1"/>
</dbReference>
<evidence type="ECO:0000313" key="7">
    <source>
        <dbReference type="Proteomes" id="UP000799424"/>
    </source>
</evidence>
<dbReference type="PANTHER" id="PTHR10237">
    <property type="entry name" value="DEFORMED EPIDERMAL AUTOREGULATORY FACTOR 1 HOMOLOG SUPPRESSIN"/>
    <property type="match status" value="1"/>
</dbReference>
<dbReference type="OrthoDB" id="3664327at2759"/>
<evidence type="ECO:0000256" key="2">
    <source>
        <dbReference type="ARBA" id="ARBA00022771"/>
    </source>
</evidence>
<keyword evidence="7" id="KW-1185">Reference proteome</keyword>
<dbReference type="GO" id="GO:0005634">
    <property type="term" value="C:nucleus"/>
    <property type="evidence" value="ECO:0007669"/>
    <property type="project" value="TreeGrafter"/>
</dbReference>
<dbReference type="InterPro" id="IPR002893">
    <property type="entry name" value="Znf_MYND"/>
</dbReference>
<dbReference type="EMBL" id="MU006240">
    <property type="protein sequence ID" value="KAF2820473.1"/>
    <property type="molecule type" value="Genomic_DNA"/>
</dbReference>
<dbReference type="PANTHER" id="PTHR10237:SF15">
    <property type="entry name" value="LD37257P"/>
    <property type="match status" value="1"/>
</dbReference>
<accession>A0A6A6ZIB9</accession>
<dbReference type="Pfam" id="PF01753">
    <property type="entry name" value="zf-MYND"/>
    <property type="match status" value="1"/>
</dbReference>
<evidence type="ECO:0000256" key="3">
    <source>
        <dbReference type="ARBA" id="ARBA00022833"/>
    </source>
</evidence>
<protein>
    <recommendedName>
        <fullName evidence="5">MYND-type domain-containing protein</fullName>
    </recommendedName>
</protein>
<proteinExistence type="predicted"/>
<reference evidence="6" key="1">
    <citation type="journal article" date="2020" name="Stud. Mycol.">
        <title>101 Dothideomycetes genomes: a test case for predicting lifestyles and emergence of pathogens.</title>
        <authorList>
            <person name="Haridas S."/>
            <person name="Albert R."/>
            <person name="Binder M."/>
            <person name="Bloem J."/>
            <person name="Labutti K."/>
            <person name="Salamov A."/>
            <person name="Andreopoulos B."/>
            <person name="Baker S."/>
            <person name="Barry K."/>
            <person name="Bills G."/>
            <person name="Bluhm B."/>
            <person name="Cannon C."/>
            <person name="Castanera R."/>
            <person name="Culley D."/>
            <person name="Daum C."/>
            <person name="Ezra D."/>
            <person name="Gonzalez J."/>
            <person name="Henrissat B."/>
            <person name="Kuo A."/>
            <person name="Liang C."/>
            <person name="Lipzen A."/>
            <person name="Lutzoni F."/>
            <person name="Magnuson J."/>
            <person name="Mondo S."/>
            <person name="Nolan M."/>
            <person name="Ohm R."/>
            <person name="Pangilinan J."/>
            <person name="Park H.-J."/>
            <person name="Ramirez L."/>
            <person name="Alfaro M."/>
            <person name="Sun H."/>
            <person name="Tritt A."/>
            <person name="Yoshinaga Y."/>
            <person name="Zwiers L.-H."/>
            <person name="Turgeon B."/>
            <person name="Goodwin S."/>
            <person name="Spatafora J."/>
            <person name="Crous P."/>
            <person name="Grigoriev I."/>
        </authorList>
    </citation>
    <scope>NUCLEOTIDE SEQUENCE</scope>
    <source>
        <strain evidence="6">CBS 113818</strain>
    </source>
</reference>
<name>A0A6A6ZIB9_9PLEO</name>
<evidence type="ECO:0000256" key="1">
    <source>
        <dbReference type="ARBA" id="ARBA00022723"/>
    </source>
</evidence>
<sequence>MSSSTKPTPALLCLRCNKVGVKQCSSCANARYCSTQCQKQDWKQHKIICGAFQALEERPSPKHIRAILFPIDDDKPRFVWITRYTHWFYDLKTEWGPLLGNPQSHESQFFGQTHGLRRPLVGAKDIMVEYNSTFALDDSPSNQSMLKLAGMKQPRRWCRSFIAHGYYEENGKLVDTVDVNTNDFGALMEHFNSRVDTIPKCCLPGSWRVCAEGRRNTCRKNEG</sequence>
<evidence type="ECO:0000259" key="5">
    <source>
        <dbReference type="PROSITE" id="PS50865"/>
    </source>
</evidence>
<keyword evidence="2 4" id="KW-0863">Zinc-finger</keyword>
<evidence type="ECO:0000256" key="4">
    <source>
        <dbReference type="PROSITE-ProRule" id="PRU00134"/>
    </source>
</evidence>
<evidence type="ECO:0000313" key="6">
    <source>
        <dbReference type="EMBL" id="KAF2820473.1"/>
    </source>
</evidence>
<dbReference type="Proteomes" id="UP000799424">
    <property type="component" value="Unassembled WGS sequence"/>
</dbReference>
<keyword evidence="3" id="KW-0862">Zinc</keyword>
<gene>
    <name evidence="6" type="ORF">CC86DRAFT_113524</name>
</gene>
<dbReference type="AlphaFoldDB" id="A0A6A6ZIB9"/>
<dbReference type="PROSITE" id="PS50865">
    <property type="entry name" value="ZF_MYND_2"/>
    <property type="match status" value="1"/>
</dbReference>
<feature type="domain" description="MYND-type" evidence="5">
    <location>
        <begin position="13"/>
        <end position="49"/>
    </location>
</feature>
<dbReference type="GO" id="GO:0000981">
    <property type="term" value="F:DNA-binding transcription factor activity, RNA polymerase II-specific"/>
    <property type="evidence" value="ECO:0007669"/>
    <property type="project" value="TreeGrafter"/>
</dbReference>
<dbReference type="GO" id="GO:0008270">
    <property type="term" value="F:zinc ion binding"/>
    <property type="evidence" value="ECO:0007669"/>
    <property type="project" value="UniProtKB-KW"/>
</dbReference>
<keyword evidence="1" id="KW-0479">Metal-binding</keyword>
<dbReference type="SUPFAM" id="SSF144232">
    <property type="entry name" value="HIT/MYND zinc finger-like"/>
    <property type="match status" value="1"/>
</dbReference>